<name>A0A679J5W3_9HYPH</name>
<proteinExistence type="predicted"/>
<gene>
    <name evidence="1" type="ORF">MBUL_03640</name>
</gene>
<organism evidence="1">
    <name type="scientific">Methylobacterium bullatum</name>
    <dbReference type="NCBI Taxonomy" id="570505"/>
    <lineage>
        <taxon>Bacteria</taxon>
        <taxon>Pseudomonadati</taxon>
        <taxon>Pseudomonadota</taxon>
        <taxon>Alphaproteobacteria</taxon>
        <taxon>Hyphomicrobiales</taxon>
        <taxon>Methylobacteriaceae</taxon>
        <taxon>Methylobacterium</taxon>
    </lineage>
</organism>
<dbReference type="EMBL" id="LR743504">
    <property type="protein sequence ID" value="CAA2106367.1"/>
    <property type="molecule type" value="Genomic_DNA"/>
</dbReference>
<reference evidence="1" key="1">
    <citation type="submission" date="2019-12" db="EMBL/GenBank/DDBJ databases">
        <authorList>
            <person name="Cremers G."/>
        </authorList>
    </citation>
    <scope>NUCLEOTIDE SEQUENCE</scope>
    <source>
        <strain evidence="1">Mbul1</strain>
    </source>
</reference>
<protein>
    <submittedName>
        <fullName evidence="1">Uncharacterized protein</fullName>
    </submittedName>
</protein>
<accession>A0A679J5W3</accession>
<evidence type="ECO:0000313" key="1">
    <source>
        <dbReference type="EMBL" id="CAA2106367.1"/>
    </source>
</evidence>
<dbReference type="AlphaFoldDB" id="A0A679J5W3"/>
<sequence length="43" mass="4639">MTLTLQIAVVAALLIVGGLSALALAAWDFDRRYPPRNESGPRD</sequence>